<evidence type="ECO:0000313" key="2">
    <source>
        <dbReference type="EMBL" id="SLN52780.1"/>
    </source>
</evidence>
<protein>
    <submittedName>
        <fullName evidence="2">Uncharacterized protein</fullName>
    </submittedName>
</protein>
<evidence type="ECO:0000256" key="1">
    <source>
        <dbReference type="SAM" id="SignalP"/>
    </source>
</evidence>
<dbReference type="EMBL" id="FWFW01000008">
    <property type="protein sequence ID" value="SLN52780.1"/>
    <property type="molecule type" value="Genomic_DNA"/>
</dbReference>
<feature type="signal peptide" evidence="1">
    <location>
        <begin position="1"/>
        <end position="20"/>
    </location>
</feature>
<organism evidence="2 3">
    <name type="scientific">Pacificibacter marinus</name>
    <dbReference type="NCBI Taxonomy" id="658057"/>
    <lineage>
        <taxon>Bacteria</taxon>
        <taxon>Pseudomonadati</taxon>
        <taxon>Pseudomonadota</taxon>
        <taxon>Alphaproteobacteria</taxon>
        <taxon>Rhodobacterales</taxon>
        <taxon>Roseobacteraceae</taxon>
        <taxon>Pacificibacter</taxon>
    </lineage>
</organism>
<reference evidence="2 3" key="1">
    <citation type="submission" date="2017-03" db="EMBL/GenBank/DDBJ databases">
        <authorList>
            <person name="Afonso C.L."/>
            <person name="Miller P.J."/>
            <person name="Scott M.A."/>
            <person name="Spackman E."/>
            <person name="Goraichik I."/>
            <person name="Dimitrov K.M."/>
            <person name="Suarez D.L."/>
            <person name="Swayne D.E."/>
        </authorList>
    </citation>
    <scope>NUCLEOTIDE SEQUENCE [LARGE SCALE GENOMIC DNA]</scope>
    <source>
        <strain evidence="2 3">CECT 7971</strain>
    </source>
</reference>
<gene>
    <name evidence="2" type="ORF">PAM7971_02688</name>
</gene>
<proteinExistence type="predicted"/>
<sequence>MPMILSLCLFYLVLSYGPEAQVSVQVIRKDEGDLTPPRSVTTKRATIRPSPLPYINAVLGNGPCIAQEPRSG</sequence>
<dbReference type="Proteomes" id="UP000193307">
    <property type="component" value="Unassembled WGS sequence"/>
</dbReference>
<accession>A0A1Y5T5E7</accession>
<dbReference type="AlphaFoldDB" id="A0A1Y5T5E7"/>
<name>A0A1Y5T5E7_9RHOB</name>
<keyword evidence="3" id="KW-1185">Reference proteome</keyword>
<evidence type="ECO:0000313" key="3">
    <source>
        <dbReference type="Proteomes" id="UP000193307"/>
    </source>
</evidence>
<keyword evidence="1" id="KW-0732">Signal</keyword>
<feature type="chain" id="PRO_5011009832" evidence="1">
    <location>
        <begin position="21"/>
        <end position="72"/>
    </location>
</feature>